<dbReference type="InterPro" id="IPR050342">
    <property type="entry name" value="HMGB"/>
</dbReference>
<dbReference type="Gene3D" id="1.10.30.10">
    <property type="entry name" value="High mobility group box domain"/>
    <property type="match status" value="2"/>
</dbReference>
<feature type="region of interest" description="Disordered" evidence="4">
    <location>
        <begin position="90"/>
        <end position="124"/>
    </location>
</feature>
<reference evidence="6" key="1">
    <citation type="submission" date="2021-01" db="EMBL/GenBank/DDBJ databases">
        <authorList>
            <person name="Corre E."/>
            <person name="Pelletier E."/>
            <person name="Niang G."/>
            <person name="Scheremetjew M."/>
            <person name="Finn R."/>
            <person name="Kale V."/>
            <person name="Holt S."/>
            <person name="Cochrane G."/>
            <person name="Meng A."/>
            <person name="Brown T."/>
            <person name="Cohen L."/>
        </authorList>
    </citation>
    <scope>NUCLEOTIDE SEQUENCE</scope>
    <source>
        <strain evidence="6">B651</strain>
    </source>
</reference>
<dbReference type="GO" id="GO:0005634">
    <property type="term" value="C:nucleus"/>
    <property type="evidence" value="ECO:0007669"/>
    <property type="project" value="UniProtKB-UniRule"/>
</dbReference>
<feature type="DNA-binding region" description="HMG box" evidence="3">
    <location>
        <begin position="29"/>
        <end position="97"/>
    </location>
</feature>
<feature type="region of interest" description="Disordered" evidence="4">
    <location>
        <begin position="1"/>
        <end position="37"/>
    </location>
</feature>
<dbReference type="GO" id="GO:0003677">
    <property type="term" value="F:DNA binding"/>
    <property type="evidence" value="ECO:0007669"/>
    <property type="project" value="UniProtKB-UniRule"/>
</dbReference>
<sequence length="191" mass="21929">MSDDDHFYGTEVVHTKKRTKKKKKDPNAPKRPQSSFFLYSNAMRESVKVANPEAGFGDLAKILSVQFKALTPDDRAEWDAKALKDKERYNREMEHYVPPDDFYDSDDGGKKKKKKKDPNAPKRNMSAFFLYSNHVRDRVKEENPGIKFGDVAKIISKEFKALEPAEKSKWDEAAAADKERYLAAKAEYEAS</sequence>
<evidence type="ECO:0000313" key="6">
    <source>
        <dbReference type="EMBL" id="CAD8574042.1"/>
    </source>
</evidence>
<proteinExistence type="predicted"/>
<evidence type="ECO:0000256" key="2">
    <source>
        <dbReference type="ARBA" id="ARBA00023242"/>
    </source>
</evidence>
<dbReference type="PRINTS" id="PR00886">
    <property type="entry name" value="HIGHMOBLTY12"/>
</dbReference>
<dbReference type="FunFam" id="1.10.30.10:FF:000016">
    <property type="entry name" value="FACT complex subunit SSRP1"/>
    <property type="match status" value="2"/>
</dbReference>
<evidence type="ECO:0000256" key="3">
    <source>
        <dbReference type="PROSITE-ProRule" id="PRU00267"/>
    </source>
</evidence>
<dbReference type="PANTHER" id="PTHR48112">
    <property type="entry name" value="HIGH MOBILITY GROUP PROTEIN DSP1"/>
    <property type="match status" value="1"/>
</dbReference>
<organism evidence="6">
    <name type="scientific">Leptocylindrus aporus</name>
    <dbReference type="NCBI Taxonomy" id="1398097"/>
    <lineage>
        <taxon>Eukaryota</taxon>
        <taxon>Sar</taxon>
        <taxon>Stramenopiles</taxon>
        <taxon>Ochrophyta</taxon>
        <taxon>Bacillariophyta</taxon>
        <taxon>Coscinodiscophyceae</taxon>
        <taxon>Chaetocerotophycidae</taxon>
        <taxon>Leptocylindrales</taxon>
        <taxon>Leptocylindraceae</taxon>
        <taxon>Leptocylindrus</taxon>
    </lineage>
</organism>
<dbReference type="InterPro" id="IPR036910">
    <property type="entry name" value="HMG_box_dom_sf"/>
</dbReference>
<accession>A0A7S0PHD0</accession>
<gene>
    <name evidence="6" type="ORF">LDAN0322_LOCUS186</name>
</gene>
<name>A0A7S0PHD0_9STRA</name>
<dbReference type="EMBL" id="HBEU01000287">
    <property type="protein sequence ID" value="CAD8574042.1"/>
    <property type="molecule type" value="Transcribed_RNA"/>
</dbReference>
<evidence type="ECO:0000259" key="5">
    <source>
        <dbReference type="PROSITE" id="PS50118"/>
    </source>
</evidence>
<feature type="DNA-binding region" description="HMG box" evidence="3">
    <location>
        <begin position="121"/>
        <end position="189"/>
    </location>
</feature>
<dbReference type="SMART" id="SM00398">
    <property type="entry name" value="HMG"/>
    <property type="match status" value="2"/>
</dbReference>
<protein>
    <recommendedName>
        <fullName evidence="5">HMG box domain-containing protein</fullName>
    </recommendedName>
</protein>
<dbReference type="InterPro" id="IPR009071">
    <property type="entry name" value="HMG_box_dom"/>
</dbReference>
<evidence type="ECO:0000256" key="1">
    <source>
        <dbReference type="ARBA" id="ARBA00023125"/>
    </source>
</evidence>
<feature type="compositionally biased region" description="Basic residues" evidence="4">
    <location>
        <begin position="15"/>
        <end position="24"/>
    </location>
</feature>
<feature type="domain" description="HMG box" evidence="5">
    <location>
        <begin position="29"/>
        <end position="97"/>
    </location>
</feature>
<keyword evidence="2 3" id="KW-0539">Nucleus</keyword>
<dbReference type="SUPFAM" id="SSF47095">
    <property type="entry name" value="HMG-box"/>
    <property type="match status" value="2"/>
</dbReference>
<dbReference type="AlphaFoldDB" id="A0A7S0PHD0"/>
<feature type="domain" description="HMG box" evidence="5">
    <location>
        <begin position="121"/>
        <end position="189"/>
    </location>
</feature>
<keyword evidence="1 3" id="KW-0238">DNA-binding</keyword>
<evidence type="ECO:0000256" key="4">
    <source>
        <dbReference type="SAM" id="MobiDB-lite"/>
    </source>
</evidence>
<dbReference type="Pfam" id="PF00505">
    <property type="entry name" value="HMG_box"/>
    <property type="match status" value="2"/>
</dbReference>
<dbReference type="PROSITE" id="PS50118">
    <property type="entry name" value="HMG_BOX_2"/>
    <property type="match status" value="2"/>
</dbReference>